<accession>A0A382WTA3</accession>
<reference evidence="1" key="1">
    <citation type="submission" date="2018-05" db="EMBL/GenBank/DDBJ databases">
        <authorList>
            <person name="Lanie J.A."/>
            <person name="Ng W.-L."/>
            <person name="Kazmierczak K.M."/>
            <person name="Andrzejewski T.M."/>
            <person name="Davidsen T.M."/>
            <person name="Wayne K.J."/>
            <person name="Tettelin H."/>
            <person name="Glass J.I."/>
            <person name="Rusch D."/>
            <person name="Podicherti R."/>
            <person name="Tsui H.-C.T."/>
            <person name="Winkler M.E."/>
        </authorList>
    </citation>
    <scope>NUCLEOTIDE SEQUENCE</scope>
</reference>
<sequence>MLNARDVRSIVDKYRTRRQSNKVLHGHPSPVFWLDKQVAMSDVMDQRERAAAKVRKRLNLYVGTPYCLPTEPDRCGFCLF</sequence>
<gene>
    <name evidence="1" type="ORF">METZ01_LOCUS414674</name>
</gene>
<dbReference type="EMBL" id="UINC01162199">
    <property type="protein sequence ID" value="SVD61820.1"/>
    <property type="molecule type" value="Genomic_DNA"/>
</dbReference>
<evidence type="ECO:0000313" key="1">
    <source>
        <dbReference type="EMBL" id="SVD61820.1"/>
    </source>
</evidence>
<dbReference type="AlphaFoldDB" id="A0A382WTA3"/>
<organism evidence="1">
    <name type="scientific">marine metagenome</name>
    <dbReference type="NCBI Taxonomy" id="408172"/>
    <lineage>
        <taxon>unclassified sequences</taxon>
        <taxon>metagenomes</taxon>
        <taxon>ecological metagenomes</taxon>
    </lineage>
</organism>
<proteinExistence type="predicted"/>
<protein>
    <submittedName>
        <fullName evidence="1">Uncharacterized protein</fullName>
    </submittedName>
</protein>
<feature type="non-terminal residue" evidence="1">
    <location>
        <position position="80"/>
    </location>
</feature>
<name>A0A382WTA3_9ZZZZ</name>